<dbReference type="Proteomes" id="UP000001686">
    <property type="component" value="Chromosome"/>
</dbReference>
<feature type="transmembrane region" description="Helical" evidence="1">
    <location>
        <begin position="106"/>
        <end position="126"/>
    </location>
</feature>
<feature type="transmembrane region" description="Helical" evidence="1">
    <location>
        <begin position="178"/>
        <end position="200"/>
    </location>
</feature>
<evidence type="ECO:0000313" key="3">
    <source>
        <dbReference type="Proteomes" id="UP000001686"/>
    </source>
</evidence>
<proteinExistence type="predicted"/>
<keyword evidence="1" id="KW-0472">Membrane</keyword>
<sequence length="497" mass="55872">MATKVMGMEKESLILGRFKKPFDIKELPKFPGYAAMIGPGIVWAGLSQGSGELIWWPYMVAKYGVFFLSWLIFYASLQYWINLEIARYTMATGEGIFEGFHRVHRIYGWAMFIMSMIVMLWVGGYVSSGATALAALTKFPAGWDAAGQTRFWAEVAIIVIWIIFILGPVAYKVVEYVEILAAFISFGGMLIAVLLSPAVAKVAGEYFPALIPWYASGFNMLPQNFDAKDMNIFITLIAYTGAGGFWNLLYSYWVRDKNAAMAAHIGRVTSPITGEPEPIPGVGVAFTASPEAHEEWKKWMTWQWIENLIGVVMNTLTIVLTTLLTYAILRPEYLATGKLPSGFKLVVYQAEWFGHLWGDVGRGILYIVGFFFLVDAYITALDGAGRTVASNLYTVPGIPERVEYRKIYYWVVTIFTVIGMITVLLEQPGVLVLLTGVTNMLIMVIFTWVFFYQNFVLLPKIHPAGKIVRPSWIVLIFLLISAIFFTYSFALYLDVTF</sequence>
<dbReference type="PhylomeDB" id="B1L5D2"/>
<feature type="transmembrane region" description="Helical" evidence="1">
    <location>
        <begin position="308"/>
        <end position="329"/>
    </location>
</feature>
<keyword evidence="3" id="KW-1185">Reference proteome</keyword>
<feature type="transmembrane region" description="Helical" evidence="1">
    <location>
        <begin position="363"/>
        <end position="381"/>
    </location>
</feature>
<dbReference type="InParanoid" id="B1L5D2"/>
<dbReference type="AlphaFoldDB" id="B1L5D2"/>
<dbReference type="HOGENOM" id="CLU_033610_0_0_2"/>
<dbReference type="eggNOG" id="arCOG04118">
    <property type="taxonomic scope" value="Archaea"/>
</dbReference>
<keyword evidence="1" id="KW-1133">Transmembrane helix</keyword>
<accession>B1L5D2</accession>
<dbReference type="GeneID" id="6094192"/>
<gene>
    <name evidence="2" type="ordered locus">Kcr_0915</name>
</gene>
<dbReference type="RefSeq" id="WP_012309558.1">
    <property type="nucleotide sequence ID" value="NC_010482.1"/>
</dbReference>
<feature type="transmembrane region" description="Helical" evidence="1">
    <location>
        <begin position="431"/>
        <end position="451"/>
    </location>
</feature>
<dbReference type="KEGG" id="kcr:Kcr_0915"/>
<dbReference type="STRING" id="374847.Kcr_0915"/>
<feature type="transmembrane region" description="Helical" evidence="1">
    <location>
        <begin position="230"/>
        <end position="253"/>
    </location>
</feature>
<name>B1L5D2_KORCO</name>
<feature type="transmembrane region" description="Helical" evidence="1">
    <location>
        <begin position="55"/>
        <end position="77"/>
    </location>
</feature>
<protein>
    <submittedName>
        <fullName evidence="2">Uncharacterized protein</fullName>
    </submittedName>
</protein>
<keyword evidence="1" id="KW-0812">Transmembrane</keyword>
<reference evidence="2 3" key="1">
    <citation type="journal article" date="2008" name="Proc. Natl. Acad. Sci. U.S.A.">
        <title>A korarchaeal genome reveals new insights into the evolution of the Archaea.</title>
        <authorList>
            <person name="Elkins J.G."/>
            <person name="Podar M."/>
            <person name="Graham D.E."/>
            <person name="Makarova K.S."/>
            <person name="Wolf Y."/>
            <person name="Randau L."/>
            <person name="Hedlund B.P."/>
            <person name="Brochier-Armanet C."/>
            <person name="Kunin V."/>
            <person name="Anderson I."/>
            <person name="Lapidus A."/>
            <person name="Goltsman E."/>
            <person name="Barry K."/>
            <person name="Koonin E.V."/>
            <person name="Hugenholtz P."/>
            <person name="Kyrpides N."/>
            <person name="Wanner G."/>
            <person name="Richardson P."/>
            <person name="Keller M."/>
            <person name="Stetter K.O."/>
        </authorList>
    </citation>
    <scope>NUCLEOTIDE SEQUENCE [LARGE SCALE GENOMIC DNA]</scope>
    <source>
        <strain evidence="3">OPF8</strain>
    </source>
</reference>
<organism evidence="2 3">
    <name type="scientific">Korarchaeum cryptofilum (strain OPF8)</name>
    <dbReference type="NCBI Taxonomy" id="374847"/>
    <lineage>
        <taxon>Archaea</taxon>
        <taxon>Thermoproteota</taxon>
        <taxon>Candidatus Korarchaeia</taxon>
        <taxon>Candidatus Korarchaeales</taxon>
        <taxon>Candidatus Korarchaeaceae</taxon>
        <taxon>Candidatus Korarchaeum</taxon>
    </lineage>
</organism>
<dbReference type="EMBL" id="CP000968">
    <property type="protein sequence ID" value="ACB07661.1"/>
    <property type="molecule type" value="Genomic_DNA"/>
</dbReference>
<dbReference type="EnsemblBacteria" id="ACB07661">
    <property type="protein sequence ID" value="ACB07661"/>
    <property type="gene ID" value="Kcr_0915"/>
</dbReference>
<dbReference type="NCBIfam" id="NF037982">
    <property type="entry name" value="Nramp_1"/>
    <property type="match status" value="1"/>
</dbReference>
<dbReference type="OrthoDB" id="213592at2157"/>
<evidence type="ECO:0000313" key="2">
    <source>
        <dbReference type="EMBL" id="ACB07661.1"/>
    </source>
</evidence>
<evidence type="ECO:0000256" key="1">
    <source>
        <dbReference type="SAM" id="Phobius"/>
    </source>
</evidence>
<feature type="transmembrane region" description="Helical" evidence="1">
    <location>
        <begin position="30"/>
        <end position="49"/>
    </location>
</feature>
<feature type="transmembrane region" description="Helical" evidence="1">
    <location>
        <begin position="151"/>
        <end position="171"/>
    </location>
</feature>
<feature type="transmembrane region" description="Helical" evidence="1">
    <location>
        <begin position="472"/>
        <end position="493"/>
    </location>
</feature>
<feature type="transmembrane region" description="Helical" evidence="1">
    <location>
        <begin position="407"/>
        <end position="425"/>
    </location>
</feature>